<keyword evidence="1" id="KW-0812">Transmembrane</keyword>
<dbReference type="Proteomes" id="UP000831782">
    <property type="component" value="Chromosome"/>
</dbReference>
<name>A0ABY4ER28_9BACI</name>
<dbReference type="InterPro" id="IPR025441">
    <property type="entry name" value="DUF4181"/>
</dbReference>
<sequence>MNAYNEDPASLPALFIVLAGMLVVMWGFNKIVRKKLNVKKSILKHHLNDWHKKVDWTIRVVIIMLIILGYAVNITRPVEEKIWFLQPLYIGLFGTLVSESVNAYMEWKYAENPKQYLATVSEIYIGAVLIITLFTTDCFGLL</sequence>
<keyword evidence="3" id="KW-1185">Reference proteome</keyword>
<protein>
    <submittedName>
        <fullName evidence="2">DUF4181 domain-containing protein</fullName>
    </submittedName>
</protein>
<feature type="transmembrane region" description="Helical" evidence="1">
    <location>
        <begin position="116"/>
        <end position="136"/>
    </location>
</feature>
<organism evidence="2 3">
    <name type="scientific">Gracilibacillus caseinilyticus</name>
    <dbReference type="NCBI Taxonomy" id="2932256"/>
    <lineage>
        <taxon>Bacteria</taxon>
        <taxon>Bacillati</taxon>
        <taxon>Bacillota</taxon>
        <taxon>Bacilli</taxon>
        <taxon>Bacillales</taxon>
        <taxon>Bacillaceae</taxon>
        <taxon>Gracilibacillus</taxon>
    </lineage>
</organism>
<evidence type="ECO:0000256" key="1">
    <source>
        <dbReference type="SAM" id="Phobius"/>
    </source>
</evidence>
<feature type="transmembrane region" description="Helical" evidence="1">
    <location>
        <begin position="12"/>
        <end position="32"/>
    </location>
</feature>
<accession>A0ABY4ER28</accession>
<proteinExistence type="predicted"/>
<dbReference type="EMBL" id="CP095072">
    <property type="protein sequence ID" value="UOQ46882.1"/>
    <property type="molecule type" value="Genomic_DNA"/>
</dbReference>
<evidence type="ECO:0000313" key="3">
    <source>
        <dbReference type="Proteomes" id="UP000831782"/>
    </source>
</evidence>
<gene>
    <name evidence="2" type="ORF">MUN88_12340</name>
</gene>
<evidence type="ECO:0000313" key="2">
    <source>
        <dbReference type="EMBL" id="UOQ46882.1"/>
    </source>
</evidence>
<feature type="transmembrane region" description="Helical" evidence="1">
    <location>
        <begin position="84"/>
        <end position="104"/>
    </location>
</feature>
<dbReference type="RefSeq" id="WP_244715454.1">
    <property type="nucleotide sequence ID" value="NZ_CP095072.1"/>
</dbReference>
<reference evidence="2 3" key="1">
    <citation type="submission" date="2022-04" db="EMBL/GenBank/DDBJ databases">
        <title>Gracilibacillus sp. isolated from saltern.</title>
        <authorList>
            <person name="Won M."/>
            <person name="Lee C.-M."/>
            <person name="Woen H.-Y."/>
            <person name="Kwon S.-W."/>
        </authorList>
    </citation>
    <scope>NUCLEOTIDE SEQUENCE [LARGE SCALE GENOMIC DNA]</scope>
    <source>
        <strain evidence="2 3">SSWR10-1</strain>
    </source>
</reference>
<feature type="transmembrane region" description="Helical" evidence="1">
    <location>
        <begin position="53"/>
        <end position="72"/>
    </location>
</feature>
<dbReference type="Pfam" id="PF13789">
    <property type="entry name" value="DUF4181"/>
    <property type="match status" value="1"/>
</dbReference>
<keyword evidence="1" id="KW-1133">Transmembrane helix</keyword>
<keyword evidence="1" id="KW-0472">Membrane</keyword>